<sequence>MFATAGISAEQAAYGTFALEGWDDASFAPDEEPTAEEDGAAAVWMEANKAAIAACCADWPADVVPENHLLLELVD</sequence>
<reference evidence="1 2" key="1">
    <citation type="journal article" date="2024" name="Proc. Natl. Acad. Sci. U.S.A.">
        <title>The evolutionary genomics of adaptation to stress in wild rhizobium bacteria.</title>
        <authorList>
            <person name="Kehlet-Delgado H."/>
            <person name="Montoya A.P."/>
            <person name="Jensen K.T."/>
            <person name="Wendlandt C.E."/>
            <person name="Dexheimer C."/>
            <person name="Roberts M."/>
            <person name="Torres Martinez L."/>
            <person name="Friesen M.L."/>
            <person name="Griffitts J.S."/>
            <person name="Porter S.S."/>
        </authorList>
    </citation>
    <scope>NUCLEOTIDE SEQUENCE [LARGE SCALE GENOMIC DNA]</scope>
    <source>
        <strain evidence="1 2">M0729</strain>
    </source>
</reference>
<dbReference type="Proteomes" id="UP001464387">
    <property type="component" value="Unassembled WGS sequence"/>
</dbReference>
<name>A0ABV1YP78_9HYPH</name>
<keyword evidence="2" id="KW-1185">Reference proteome</keyword>
<evidence type="ECO:0000313" key="2">
    <source>
        <dbReference type="Proteomes" id="UP001464387"/>
    </source>
</evidence>
<evidence type="ECO:0000313" key="1">
    <source>
        <dbReference type="EMBL" id="MER8936970.1"/>
    </source>
</evidence>
<dbReference type="EMBL" id="JAMYPJ010000061">
    <property type="protein sequence ID" value="MER8936970.1"/>
    <property type="molecule type" value="Genomic_DNA"/>
</dbReference>
<organism evidence="1 2">
    <name type="scientific">Mesorhizobium opportunistum</name>
    <dbReference type="NCBI Taxonomy" id="593909"/>
    <lineage>
        <taxon>Bacteria</taxon>
        <taxon>Pseudomonadati</taxon>
        <taxon>Pseudomonadota</taxon>
        <taxon>Alphaproteobacteria</taxon>
        <taxon>Hyphomicrobiales</taxon>
        <taxon>Phyllobacteriaceae</taxon>
        <taxon>Mesorhizobium</taxon>
    </lineage>
</organism>
<proteinExistence type="predicted"/>
<gene>
    <name evidence="1" type="ORF">NKI33_28975</name>
</gene>
<dbReference type="RefSeq" id="WP_352570259.1">
    <property type="nucleotide sequence ID" value="NZ_JAMYMY010000010.1"/>
</dbReference>
<comment type="caution">
    <text evidence="1">The sequence shown here is derived from an EMBL/GenBank/DDBJ whole genome shotgun (WGS) entry which is preliminary data.</text>
</comment>
<accession>A0ABV1YP78</accession>
<protein>
    <submittedName>
        <fullName evidence="1">Uncharacterized protein</fullName>
    </submittedName>
</protein>